<protein>
    <submittedName>
        <fullName evidence="1">Uncharacterized protein</fullName>
    </submittedName>
</protein>
<evidence type="ECO:0000313" key="1">
    <source>
        <dbReference type="EMBL" id="POM60103.1"/>
    </source>
</evidence>
<name>A0A2P4X3I1_9STRA</name>
<dbReference type="AlphaFoldDB" id="A0A2P4X3I1"/>
<dbReference type="Proteomes" id="UP000237271">
    <property type="component" value="Unassembled WGS sequence"/>
</dbReference>
<dbReference type="OrthoDB" id="114858at2759"/>
<reference evidence="1 2" key="1">
    <citation type="journal article" date="2017" name="Genome Biol. Evol.">
        <title>Phytophthora megakarya and P. palmivora, closely related causal agents of cacao black pod rot, underwent increases in genome sizes and gene numbers by different mechanisms.</title>
        <authorList>
            <person name="Ali S.S."/>
            <person name="Shao J."/>
            <person name="Lary D.J."/>
            <person name="Kronmiller B."/>
            <person name="Shen D."/>
            <person name="Strem M.D."/>
            <person name="Amoako-Attah I."/>
            <person name="Akrofi A.Y."/>
            <person name="Begoude B.A."/>
            <person name="Ten Hoopen G.M."/>
            <person name="Coulibaly K."/>
            <person name="Kebe B.I."/>
            <person name="Melnick R.L."/>
            <person name="Guiltinan M.J."/>
            <person name="Tyler B.M."/>
            <person name="Meinhardt L.W."/>
            <person name="Bailey B.A."/>
        </authorList>
    </citation>
    <scope>NUCLEOTIDE SEQUENCE [LARGE SCALE GENOMIC DNA]</scope>
    <source>
        <strain evidence="2">sbr112.9</strain>
    </source>
</reference>
<dbReference type="EMBL" id="NCKW01016937">
    <property type="protein sequence ID" value="POM60103.1"/>
    <property type="molecule type" value="Genomic_DNA"/>
</dbReference>
<proteinExistence type="predicted"/>
<comment type="caution">
    <text evidence="1">The sequence shown here is derived from an EMBL/GenBank/DDBJ whole genome shotgun (WGS) entry which is preliminary data.</text>
</comment>
<evidence type="ECO:0000313" key="2">
    <source>
        <dbReference type="Proteomes" id="UP000237271"/>
    </source>
</evidence>
<accession>A0A2P4X3I1</accession>
<sequence length="134" mass="14968">MNFPLTRSKMLSKLQDHRKTHKTAKRTMKNLLKHTVYEFEKLTYARSGEVDMTQWRALSKALAAHNGQQDNHVTVYSKRECDAMTTDLVYKLQANDSMLAALAPSAVLVSGEALGKVENIMYALGVAHTQCSPA</sequence>
<gene>
    <name evidence="1" type="ORF">PHPALM_31073</name>
</gene>
<keyword evidence="2" id="KW-1185">Reference proteome</keyword>
<organism evidence="1 2">
    <name type="scientific">Phytophthora palmivora</name>
    <dbReference type="NCBI Taxonomy" id="4796"/>
    <lineage>
        <taxon>Eukaryota</taxon>
        <taxon>Sar</taxon>
        <taxon>Stramenopiles</taxon>
        <taxon>Oomycota</taxon>
        <taxon>Peronosporomycetes</taxon>
        <taxon>Peronosporales</taxon>
        <taxon>Peronosporaceae</taxon>
        <taxon>Phytophthora</taxon>
    </lineage>
</organism>